<dbReference type="Proteomes" id="UP000028981">
    <property type="component" value="Unassembled WGS sequence"/>
</dbReference>
<reference evidence="6 7" key="1">
    <citation type="submission" date="2014-08" db="EMBL/GenBank/DDBJ databases">
        <authorList>
            <person name="Hassan Y.I."/>
            <person name="Lepp D."/>
            <person name="Zhou T."/>
        </authorList>
    </citation>
    <scope>NUCLEOTIDE SEQUENCE [LARGE SCALE GENOMIC DNA]</scope>
    <source>
        <strain evidence="6 7">IFO13584</strain>
    </source>
</reference>
<keyword evidence="1" id="KW-0805">Transcription regulation</keyword>
<name>A0A087LZY2_9HYPH</name>
<evidence type="ECO:0000256" key="4">
    <source>
        <dbReference type="PROSITE-ProRule" id="PRU00335"/>
    </source>
</evidence>
<gene>
    <name evidence="6" type="ORF">JP75_16480</name>
</gene>
<evidence type="ECO:0000313" key="7">
    <source>
        <dbReference type="Proteomes" id="UP000028981"/>
    </source>
</evidence>
<feature type="DNA-binding region" description="H-T-H motif" evidence="4">
    <location>
        <begin position="35"/>
        <end position="54"/>
    </location>
</feature>
<dbReference type="PROSITE" id="PS50977">
    <property type="entry name" value="HTH_TETR_2"/>
    <property type="match status" value="1"/>
</dbReference>
<evidence type="ECO:0000259" key="5">
    <source>
        <dbReference type="PROSITE" id="PS50977"/>
    </source>
</evidence>
<dbReference type="Gene3D" id="1.10.357.10">
    <property type="entry name" value="Tetracycline Repressor, domain 2"/>
    <property type="match status" value="1"/>
</dbReference>
<feature type="domain" description="HTH tetR-type" evidence="5">
    <location>
        <begin position="12"/>
        <end position="72"/>
    </location>
</feature>
<protein>
    <recommendedName>
        <fullName evidence="5">HTH tetR-type domain-containing protein</fullName>
    </recommendedName>
</protein>
<sequence length="204" mass="21353">MDKDGPRRRNAQATRDDILASARAAFARSGYDGAGLREIAEGAGVTAMMIGRYFGSKENLFAEAVAAAMGETELLGSEILSSPDVAREMAAGLVRITAPDAPILEGFEIALRSAASDTAASLSREHIEVQKLKRLANSLQGDDRETRAAILIALVAGLQTMRQVIGLTPLAKADPEQLTGLMAAVLEPLLVAKSESIPAPSAPS</sequence>
<dbReference type="OrthoDB" id="2356263at2"/>
<evidence type="ECO:0000313" key="6">
    <source>
        <dbReference type="EMBL" id="KFL30185.1"/>
    </source>
</evidence>
<comment type="caution">
    <text evidence="6">The sequence shown here is derived from an EMBL/GenBank/DDBJ whole genome shotgun (WGS) entry which is preliminary data.</text>
</comment>
<keyword evidence="7" id="KW-1185">Reference proteome</keyword>
<proteinExistence type="predicted"/>
<dbReference type="InterPro" id="IPR001647">
    <property type="entry name" value="HTH_TetR"/>
</dbReference>
<dbReference type="PANTHER" id="PTHR30055:SF234">
    <property type="entry name" value="HTH-TYPE TRANSCRIPTIONAL REGULATOR BETI"/>
    <property type="match status" value="1"/>
</dbReference>
<accession>A0A087LZY2</accession>
<keyword evidence="3" id="KW-0804">Transcription</keyword>
<dbReference type="AlphaFoldDB" id="A0A087LZY2"/>
<dbReference type="InterPro" id="IPR009057">
    <property type="entry name" value="Homeodomain-like_sf"/>
</dbReference>
<dbReference type="EMBL" id="JQGC01000015">
    <property type="protein sequence ID" value="KFL30185.1"/>
    <property type="molecule type" value="Genomic_DNA"/>
</dbReference>
<dbReference type="Pfam" id="PF17920">
    <property type="entry name" value="TetR_C_16"/>
    <property type="match status" value="1"/>
</dbReference>
<dbReference type="PANTHER" id="PTHR30055">
    <property type="entry name" value="HTH-TYPE TRANSCRIPTIONAL REGULATOR RUTR"/>
    <property type="match status" value="1"/>
</dbReference>
<evidence type="ECO:0000256" key="1">
    <source>
        <dbReference type="ARBA" id="ARBA00023015"/>
    </source>
</evidence>
<dbReference type="InterPro" id="IPR041678">
    <property type="entry name" value="TetR_C_16"/>
</dbReference>
<dbReference type="PRINTS" id="PR00455">
    <property type="entry name" value="HTHTETR"/>
</dbReference>
<dbReference type="RefSeq" id="WP_035084837.1">
    <property type="nucleotide sequence ID" value="NZ_JQGC01000015.1"/>
</dbReference>
<dbReference type="InterPro" id="IPR050109">
    <property type="entry name" value="HTH-type_TetR-like_transc_reg"/>
</dbReference>
<dbReference type="GO" id="GO:0000976">
    <property type="term" value="F:transcription cis-regulatory region binding"/>
    <property type="evidence" value="ECO:0007669"/>
    <property type="project" value="TreeGrafter"/>
</dbReference>
<keyword evidence="2 4" id="KW-0238">DNA-binding</keyword>
<evidence type="ECO:0000256" key="2">
    <source>
        <dbReference type="ARBA" id="ARBA00023125"/>
    </source>
</evidence>
<organism evidence="6 7">
    <name type="scientific">Devosia riboflavina</name>
    <dbReference type="NCBI Taxonomy" id="46914"/>
    <lineage>
        <taxon>Bacteria</taxon>
        <taxon>Pseudomonadati</taxon>
        <taxon>Pseudomonadota</taxon>
        <taxon>Alphaproteobacteria</taxon>
        <taxon>Hyphomicrobiales</taxon>
        <taxon>Devosiaceae</taxon>
        <taxon>Devosia</taxon>
    </lineage>
</organism>
<dbReference type="SUPFAM" id="SSF46689">
    <property type="entry name" value="Homeodomain-like"/>
    <property type="match status" value="1"/>
</dbReference>
<dbReference type="Pfam" id="PF00440">
    <property type="entry name" value="TetR_N"/>
    <property type="match status" value="1"/>
</dbReference>
<dbReference type="GO" id="GO:0003700">
    <property type="term" value="F:DNA-binding transcription factor activity"/>
    <property type="evidence" value="ECO:0007669"/>
    <property type="project" value="TreeGrafter"/>
</dbReference>
<dbReference type="InterPro" id="IPR036271">
    <property type="entry name" value="Tet_transcr_reg_TetR-rel_C_sf"/>
</dbReference>
<dbReference type="SUPFAM" id="SSF48498">
    <property type="entry name" value="Tetracyclin repressor-like, C-terminal domain"/>
    <property type="match status" value="1"/>
</dbReference>
<evidence type="ECO:0000256" key="3">
    <source>
        <dbReference type="ARBA" id="ARBA00023163"/>
    </source>
</evidence>